<comment type="caution">
    <text evidence="3">The sequence shown here is derived from an EMBL/GenBank/DDBJ whole genome shotgun (WGS) entry which is preliminary data.</text>
</comment>
<accession>A0A4S2HDL0</accession>
<dbReference type="Pfam" id="PF09361">
    <property type="entry name" value="Phasin_2"/>
    <property type="match status" value="1"/>
</dbReference>
<feature type="domain" description="Phasin" evidence="2">
    <location>
        <begin position="47"/>
        <end position="144"/>
    </location>
</feature>
<dbReference type="Proteomes" id="UP000305451">
    <property type="component" value="Unassembled WGS sequence"/>
</dbReference>
<sequence length="157" mass="15953">MFPAASARTPALRTGTGGADMATAKKTETGEGAAKAATDPFLAAFTQCADLHKDTVSALLQSAKATSKSLDTFNTRSAAFARQSAESALTAARSMASAQSIQELIAVQADYTKTALDACAGELSRTGGLMSDMFKDGFQPLSTRMSGAASRAGSATG</sequence>
<gene>
    <name evidence="3" type="ORF">E5162_02290</name>
</gene>
<evidence type="ECO:0000313" key="4">
    <source>
        <dbReference type="Proteomes" id="UP000305451"/>
    </source>
</evidence>
<proteinExistence type="predicted"/>
<evidence type="ECO:0000256" key="1">
    <source>
        <dbReference type="SAM" id="MobiDB-lite"/>
    </source>
</evidence>
<protein>
    <submittedName>
        <fullName evidence="3">Phasin family protein</fullName>
    </submittedName>
</protein>
<evidence type="ECO:0000259" key="2">
    <source>
        <dbReference type="Pfam" id="PF09361"/>
    </source>
</evidence>
<dbReference type="InterPro" id="IPR018968">
    <property type="entry name" value="Phasin"/>
</dbReference>
<organism evidence="3 4">
    <name type="scientific">Marinicauda pacifica</name>
    <dbReference type="NCBI Taxonomy" id="1133559"/>
    <lineage>
        <taxon>Bacteria</taxon>
        <taxon>Pseudomonadati</taxon>
        <taxon>Pseudomonadota</taxon>
        <taxon>Alphaproteobacteria</taxon>
        <taxon>Maricaulales</taxon>
        <taxon>Maricaulaceae</taxon>
        <taxon>Marinicauda</taxon>
    </lineage>
</organism>
<dbReference type="AlphaFoldDB" id="A0A4S2HDL0"/>
<reference evidence="3 4" key="1">
    <citation type="journal article" date="2013" name="Int. J. Syst. Evol. Microbiol.">
        <title>Marinicauda pacifica gen. nov., sp. nov., a prosthecate alphaproteobacterium of the family Hyphomonadaceae isolated from deep seawater.</title>
        <authorList>
            <person name="Zhang X.Y."/>
            <person name="Li G.W."/>
            <person name="Wang C.S."/>
            <person name="Zhang Y.J."/>
            <person name="Xu X.W."/>
            <person name="Li H."/>
            <person name="Liu A."/>
            <person name="Liu C."/>
            <person name="Xie B.B."/>
            <person name="Qin Q.L."/>
            <person name="Xu Z."/>
            <person name="Chen X.L."/>
            <person name="Zhou B.C."/>
            <person name="Zhang Y.Z."/>
        </authorList>
    </citation>
    <scope>NUCLEOTIDE SEQUENCE [LARGE SCALE GENOMIC DNA]</scope>
    <source>
        <strain evidence="3 4">P-1 km-3</strain>
    </source>
</reference>
<feature type="region of interest" description="Disordered" evidence="1">
    <location>
        <begin position="1"/>
        <end position="23"/>
    </location>
</feature>
<dbReference type="EMBL" id="SRXV01000001">
    <property type="protein sequence ID" value="TGY94130.1"/>
    <property type="molecule type" value="Genomic_DNA"/>
</dbReference>
<keyword evidence="4" id="KW-1185">Reference proteome</keyword>
<evidence type="ECO:0000313" key="3">
    <source>
        <dbReference type="EMBL" id="TGY94130.1"/>
    </source>
</evidence>
<name>A0A4S2HDL0_9PROT</name>